<dbReference type="PROSITE" id="PS01127">
    <property type="entry name" value="EF_TS_2"/>
    <property type="match status" value="1"/>
</dbReference>
<dbReference type="PANTHER" id="PTHR11741">
    <property type="entry name" value="ELONGATION FACTOR TS"/>
    <property type="match status" value="1"/>
</dbReference>
<evidence type="ECO:0000313" key="10">
    <source>
        <dbReference type="Proteomes" id="UP001500631"/>
    </source>
</evidence>
<name>A0ABP9MUG9_9GAMM</name>
<dbReference type="RefSeq" id="WP_077926316.1">
    <property type="nucleotide sequence ID" value="NZ_BAABKE010000006.1"/>
</dbReference>
<dbReference type="InterPro" id="IPR001816">
    <property type="entry name" value="Transl_elong_EFTs/EF1B"/>
</dbReference>
<dbReference type="CDD" id="cd14275">
    <property type="entry name" value="UBA_EF-Ts"/>
    <property type="match status" value="1"/>
</dbReference>
<dbReference type="InterPro" id="IPR014039">
    <property type="entry name" value="Transl_elong_EFTs/EF1B_dimer"/>
</dbReference>
<feature type="region of interest" description="Involved in Mg(2+) ion dislocation from EF-Tu" evidence="5">
    <location>
        <begin position="80"/>
        <end position="83"/>
    </location>
</feature>
<dbReference type="PROSITE" id="PS01126">
    <property type="entry name" value="EF_TS_1"/>
    <property type="match status" value="1"/>
</dbReference>
<keyword evidence="5" id="KW-0963">Cytoplasm</keyword>
<comment type="subcellular location">
    <subcellularLocation>
        <location evidence="5 7">Cytoplasm</location>
    </subcellularLocation>
</comment>
<reference evidence="10" key="1">
    <citation type="journal article" date="2019" name="Int. J. Syst. Evol. Microbiol.">
        <title>The Global Catalogue of Microorganisms (GCM) 10K type strain sequencing project: providing services to taxonomists for standard genome sequencing and annotation.</title>
        <authorList>
            <consortium name="The Broad Institute Genomics Platform"/>
            <consortium name="The Broad Institute Genome Sequencing Center for Infectious Disease"/>
            <person name="Wu L."/>
            <person name="Ma J."/>
        </authorList>
    </citation>
    <scope>NUCLEOTIDE SEQUENCE [LARGE SCALE GENOMIC DNA]</scope>
    <source>
        <strain evidence="10">JCM 18424</strain>
    </source>
</reference>
<proteinExistence type="inferred from homology"/>
<dbReference type="SUPFAM" id="SSF46934">
    <property type="entry name" value="UBA-like"/>
    <property type="match status" value="1"/>
</dbReference>
<dbReference type="Gene3D" id="1.10.8.10">
    <property type="entry name" value="DNA helicase RuvA subunit, C-terminal domain"/>
    <property type="match status" value="1"/>
</dbReference>
<accession>A0ABP9MUG9</accession>
<dbReference type="Gene3D" id="3.30.479.20">
    <property type="entry name" value="Elongation factor Ts, dimerisation domain"/>
    <property type="match status" value="2"/>
</dbReference>
<dbReference type="PANTHER" id="PTHR11741:SF0">
    <property type="entry name" value="ELONGATION FACTOR TS, MITOCHONDRIAL"/>
    <property type="match status" value="1"/>
</dbReference>
<comment type="function">
    <text evidence="5 6">Associates with the EF-Tu.GDP complex and induces the exchange of GDP to GTP. It remains bound to the aminoacyl-tRNA.EF-Tu.GTP complex up to the GTP hydrolysis stage on the ribosome.</text>
</comment>
<keyword evidence="10" id="KW-1185">Reference proteome</keyword>
<dbReference type="InterPro" id="IPR009060">
    <property type="entry name" value="UBA-like_sf"/>
</dbReference>
<feature type="domain" description="Translation elongation factor EFTs/EF1B dimerisation" evidence="8">
    <location>
        <begin position="71"/>
        <end position="270"/>
    </location>
</feature>
<organism evidence="9 10">
    <name type="scientific">Wohlfahrtiimonas larvae</name>
    <dbReference type="NCBI Taxonomy" id="1157986"/>
    <lineage>
        <taxon>Bacteria</taxon>
        <taxon>Pseudomonadati</taxon>
        <taxon>Pseudomonadota</taxon>
        <taxon>Gammaproteobacteria</taxon>
        <taxon>Cardiobacteriales</taxon>
        <taxon>Ignatzschineriaceae</taxon>
        <taxon>Wohlfahrtiimonas</taxon>
    </lineage>
</organism>
<evidence type="ECO:0000256" key="1">
    <source>
        <dbReference type="ARBA" id="ARBA00005532"/>
    </source>
</evidence>
<evidence type="ECO:0000259" key="8">
    <source>
        <dbReference type="Pfam" id="PF00889"/>
    </source>
</evidence>
<dbReference type="InterPro" id="IPR036402">
    <property type="entry name" value="EF-Ts_dimer_sf"/>
</dbReference>
<dbReference type="EMBL" id="BAABKE010000006">
    <property type="protein sequence ID" value="GAA5101962.1"/>
    <property type="molecule type" value="Genomic_DNA"/>
</dbReference>
<evidence type="ECO:0000256" key="5">
    <source>
        <dbReference type="HAMAP-Rule" id="MF_00050"/>
    </source>
</evidence>
<keyword evidence="3 5" id="KW-0251">Elongation factor</keyword>
<dbReference type="GO" id="GO:0003746">
    <property type="term" value="F:translation elongation factor activity"/>
    <property type="evidence" value="ECO:0007669"/>
    <property type="project" value="UniProtKB-KW"/>
</dbReference>
<evidence type="ECO:0000256" key="2">
    <source>
        <dbReference type="ARBA" id="ARBA00016956"/>
    </source>
</evidence>
<evidence type="ECO:0000256" key="4">
    <source>
        <dbReference type="ARBA" id="ARBA00022917"/>
    </source>
</evidence>
<evidence type="ECO:0000256" key="7">
    <source>
        <dbReference type="RuleBase" id="RU000643"/>
    </source>
</evidence>
<dbReference type="Pfam" id="PF00889">
    <property type="entry name" value="EF_TS"/>
    <property type="match status" value="1"/>
</dbReference>
<evidence type="ECO:0000256" key="6">
    <source>
        <dbReference type="RuleBase" id="RU000642"/>
    </source>
</evidence>
<dbReference type="SUPFAM" id="SSF54713">
    <property type="entry name" value="Elongation factor Ts (EF-Ts), dimerisation domain"/>
    <property type="match status" value="2"/>
</dbReference>
<gene>
    <name evidence="5 9" type="primary">tsf</name>
    <name evidence="9" type="ORF">GCM10023338_18650</name>
</gene>
<comment type="similarity">
    <text evidence="1 5 6">Belongs to the EF-Ts family.</text>
</comment>
<dbReference type="Gene3D" id="1.10.286.20">
    <property type="match status" value="1"/>
</dbReference>
<dbReference type="InterPro" id="IPR018101">
    <property type="entry name" value="Transl_elong_Ts_CS"/>
</dbReference>
<dbReference type="Proteomes" id="UP001500631">
    <property type="component" value="Unassembled WGS sequence"/>
</dbReference>
<dbReference type="NCBIfam" id="TIGR00116">
    <property type="entry name" value="tsf"/>
    <property type="match status" value="1"/>
</dbReference>
<dbReference type="HAMAP" id="MF_00050">
    <property type="entry name" value="EF_Ts"/>
    <property type="match status" value="1"/>
</dbReference>
<keyword evidence="4 5" id="KW-0648">Protein biosynthesis</keyword>
<sequence>MSNITAAMVKELRERTGSAMMDCKKALTETNGDMEAAIDLMRKNGLAKADKKSDRAAAEGLLLVRQNASKALILEVNCETDFVTKNEDFLKFANDAADIALNSDITTVEELGAQALNGSTVDEVRKGLIAKIGENMNVRRLTVLNATGTIGGYVHGGRIAAIVEVEGGDEDLAKDVAMHIAAANPVCIDASEVPAELLDRERDIYSAQAAESGKPADIVEKMVEGRIRKYLEEVTLEGQAFIKDPDMSVGKLLKSKSAKVKAFVRFELGEGVEVETIDFATEVMAQAGLSK</sequence>
<evidence type="ECO:0000256" key="3">
    <source>
        <dbReference type="ARBA" id="ARBA00022768"/>
    </source>
</evidence>
<comment type="caution">
    <text evidence="9">The sequence shown here is derived from an EMBL/GenBank/DDBJ whole genome shotgun (WGS) entry which is preliminary data.</text>
</comment>
<protein>
    <recommendedName>
        <fullName evidence="2 5">Elongation factor Ts</fullName>
        <shortName evidence="5">EF-Ts</shortName>
    </recommendedName>
</protein>
<evidence type="ECO:0000313" key="9">
    <source>
        <dbReference type="EMBL" id="GAA5101962.1"/>
    </source>
</evidence>